<evidence type="ECO:0000256" key="1">
    <source>
        <dbReference type="ARBA" id="ARBA00038101"/>
    </source>
</evidence>
<reference evidence="3 4" key="1">
    <citation type="submission" date="2024-04" db="EMBL/GenBank/DDBJ databases">
        <title>Tritrichomonas musculus Genome.</title>
        <authorList>
            <person name="Alves-Ferreira E."/>
            <person name="Grigg M."/>
            <person name="Lorenzi H."/>
            <person name="Galac M."/>
        </authorList>
    </citation>
    <scope>NUCLEOTIDE SEQUENCE [LARGE SCALE GENOMIC DNA]</scope>
    <source>
        <strain evidence="3 4">EAF2021</strain>
    </source>
</reference>
<dbReference type="Proteomes" id="UP001470230">
    <property type="component" value="Unassembled WGS sequence"/>
</dbReference>
<feature type="coiled-coil region" evidence="2">
    <location>
        <begin position="1891"/>
        <end position="1924"/>
    </location>
</feature>
<comment type="caution">
    <text evidence="3">The sequence shown here is derived from an EMBL/GenBank/DDBJ whole genome shotgun (WGS) entry which is preliminary data.</text>
</comment>
<comment type="similarity">
    <text evidence="1">Belongs to the sel-1 family.</text>
</comment>
<gene>
    <name evidence="3" type="ORF">M9Y10_008789</name>
</gene>
<sequence length="1946" mass="223023">MYQTYVYDRISKPNYIKILKDKKGPAKKGNAIAQVEYATACFYGIKINGKDVFKPDLKLATKYATQLSEIENADGLVLYGIMQLTGTGTSQNTAGAFNSFYKAINKDSGNRDAQYLLFHLFFKEDFKEIPIQAAINYLIQSGEKDEHSIKQAMGELGIFYYQGKHIEKNNVLALKYLIESAESYPPANKYLKECTRSLTDNEYGLEHFSRPKNIYNAAVYIKEKNGNKVDGIVDQLLKWANKKDYPPAMYDYAILHMSENRGYCEDRIIKAAEKRHLLAINYCGLHLSKSSEQLMTYAKQSIYFKSDYLKTSVAKIYKETCKPANFNLGIYFRYQRYASSFTKDDLDLIKQLKLKAWKDGTNEEKFAYAICLENGFNGLESDVETAVCIYKNLSENDYAPATRNMAHFQEFGEFVYQDLPSAIKKLEQYDDLEAKASIQMMNTMLGDHPIFPFPYSHKINKAKGGYSKDVSKAFTKIAFMLIRNKEMIPNFKLADKILDKAKKKSPLGMAISASICGDARAGKPNSSKAEKMFKEALRQDSAIEIKELYAGFLISEDRKEEAEELDVEVTSEFSTRLRRSTLAAAKTFSTKDLKTRGQLTDGKDLYYNGYVKENNIRFLERAASAEFPLAQSEYAHYIIKEGKKKEYKKALSYLHSSIDEGIVTSYVMLGYMYHKGLEVKANHQEALKYYSIAIEQLEYQGYAGFALAYCTGHGFDRDFYMANRYITMAKDVKTTFKKPYLIDYQLFLNKDYKNKFDDIKEKDCSGLNPSKASNAFQLATFYEFIKLQYQKAFTFYEKAYKLEPDNHKYKRNYAYFIMKGIGSSDNLEKAAKYYKELGNDDDFINLKIVQHYIENPITPYYMSEEANEIFEKIVNEKETIKDYYNLGMLILNSNQVHQQYNLAYCFLKKGAEKYDDPQSYYSLAQMSENGYGGYFTDKEIVLQYTRSALLNSSDKMFTPENAKGCFKFGTMLAHGERIYTDLHQACFYLSSAIDLDLNEPTLINEYNTAKETLITNKNVIDPWDEHLASYYSPNKFDENEFDDIEIKDLSNPYQNWKTYNQSSESSNDPDVLFQVGFQYMKGVGVAKDYNKALEFLAKAVIRDHAQAKVYFAILARMCKLSHYSEMYKFNMFGAKIQGLSLPYVEEAKVELGLYENISKGDVEKAQELLQVAIDAGDTYALYIRGRYLDDAQALKEAAEKGCAKANYYIAKMMIEEHQYDEAYPMAENGALHGHPKAIFMYGYLNLLRGEKQKAEELLSKGAKMAGNSIIAVKYGLEKLKGNKIDKNEEEAFQWFEFAHNMNNLDGTLNLAICLRDGIGCQQDIKKASLLFKIGCKLKIPEFYSQASQCFKELKGVKNWFKEKKYGKKAKKVKSEPPQFPDRIIKPPCQIDTDSIYNPRTALKLARNNKMVDNNKYKNHLITASKLGLFGAVKEMIYQLLSGFYFEEDDTTACSLTNHLIAVGWATGYKILGDIYYSKEIFFHKDKTFEAYKKASEMGSKSGKFKYGYCIAHGIGCEKNSELGNSIIDSSNCKYAYNYLKTYTKYKPKNAKPNSNCLTVLEKVSKVPISFEYRYQPAPVDSKKKNKKQQPPPLTMEDIRILVEKDIKYGIIMYNKYCWDNKCENQINPSSMSALENVCNMGSSFGNYQYGYTLYKRGKLADCIKYLKFAADRDNYYACHFVGRALYDDSIGQYSLAKVYLKKSAIQLNDADDQYDLAFMSENNEAIDWLEMAVKNDKNKYCLKVADLFRNGIKGGLNPNSSKAAYYYTEAKYIIRNSDDFLRVGRYFLNGDGVPKRKNTAYEFFEKAADYGSDDGAALVCIMYENGEVSGYSFPESCYIKAANANRDWSSHFCWNLAVHYYRTASNTSVYDHERAAKYFEKCGTAEGRENARIIRQAIEEYERRQREIERLREQQRENEENKSSGGGGLLLAVGIGVALVTGLPLF</sequence>
<name>A0ABR2IZF7_9EUKA</name>
<dbReference type="Pfam" id="PF08238">
    <property type="entry name" value="Sel1"/>
    <property type="match status" value="15"/>
</dbReference>
<proteinExistence type="inferred from homology"/>
<dbReference type="PANTHER" id="PTHR11102:SF160">
    <property type="entry name" value="ERAD-ASSOCIATED E3 UBIQUITIN-PROTEIN LIGASE COMPONENT HRD3"/>
    <property type="match status" value="1"/>
</dbReference>
<evidence type="ECO:0000313" key="3">
    <source>
        <dbReference type="EMBL" id="KAK8870891.1"/>
    </source>
</evidence>
<dbReference type="PANTHER" id="PTHR11102">
    <property type="entry name" value="SEL-1-LIKE PROTEIN"/>
    <property type="match status" value="1"/>
</dbReference>
<dbReference type="InterPro" id="IPR050767">
    <property type="entry name" value="Sel1_AlgK"/>
</dbReference>
<organism evidence="3 4">
    <name type="scientific">Tritrichomonas musculus</name>
    <dbReference type="NCBI Taxonomy" id="1915356"/>
    <lineage>
        <taxon>Eukaryota</taxon>
        <taxon>Metamonada</taxon>
        <taxon>Parabasalia</taxon>
        <taxon>Tritrichomonadida</taxon>
        <taxon>Tritrichomonadidae</taxon>
        <taxon>Tritrichomonas</taxon>
    </lineage>
</organism>
<evidence type="ECO:0000256" key="2">
    <source>
        <dbReference type="SAM" id="Coils"/>
    </source>
</evidence>
<accession>A0ABR2IZF7</accession>
<keyword evidence="2" id="KW-0175">Coiled coil</keyword>
<keyword evidence="4" id="KW-1185">Reference proteome</keyword>
<evidence type="ECO:0000313" key="4">
    <source>
        <dbReference type="Proteomes" id="UP001470230"/>
    </source>
</evidence>
<protein>
    <recommendedName>
        <fullName evidence="5">Sel1 repeat protein</fullName>
    </recommendedName>
</protein>
<dbReference type="SMART" id="SM00671">
    <property type="entry name" value="SEL1"/>
    <property type="match status" value="18"/>
</dbReference>
<dbReference type="Gene3D" id="1.25.40.10">
    <property type="entry name" value="Tetratricopeptide repeat domain"/>
    <property type="match status" value="8"/>
</dbReference>
<dbReference type="SUPFAM" id="SSF81901">
    <property type="entry name" value="HCP-like"/>
    <property type="match status" value="9"/>
</dbReference>
<dbReference type="InterPro" id="IPR011990">
    <property type="entry name" value="TPR-like_helical_dom_sf"/>
</dbReference>
<dbReference type="EMBL" id="JAPFFF010000014">
    <property type="protein sequence ID" value="KAK8870891.1"/>
    <property type="molecule type" value="Genomic_DNA"/>
</dbReference>
<dbReference type="InterPro" id="IPR006597">
    <property type="entry name" value="Sel1-like"/>
</dbReference>
<evidence type="ECO:0008006" key="5">
    <source>
        <dbReference type="Google" id="ProtNLM"/>
    </source>
</evidence>